<keyword evidence="2" id="KW-0540">Nuclease</keyword>
<dbReference type="EMBL" id="JASPKY010000177">
    <property type="protein sequence ID" value="KAK9727610.1"/>
    <property type="molecule type" value="Genomic_DNA"/>
</dbReference>
<evidence type="ECO:0000259" key="1">
    <source>
        <dbReference type="Pfam" id="PF14529"/>
    </source>
</evidence>
<evidence type="ECO:0000313" key="3">
    <source>
        <dbReference type="Proteomes" id="UP001458880"/>
    </source>
</evidence>
<name>A0AAW1KYD9_POPJA</name>
<organism evidence="2 3">
    <name type="scientific">Popillia japonica</name>
    <name type="common">Japanese beetle</name>
    <dbReference type="NCBI Taxonomy" id="7064"/>
    <lineage>
        <taxon>Eukaryota</taxon>
        <taxon>Metazoa</taxon>
        <taxon>Ecdysozoa</taxon>
        <taxon>Arthropoda</taxon>
        <taxon>Hexapoda</taxon>
        <taxon>Insecta</taxon>
        <taxon>Pterygota</taxon>
        <taxon>Neoptera</taxon>
        <taxon>Endopterygota</taxon>
        <taxon>Coleoptera</taxon>
        <taxon>Polyphaga</taxon>
        <taxon>Scarabaeiformia</taxon>
        <taxon>Scarabaeidae</taxon>
        <taxon>Rutelinae</taxon>
        <taxon>Popillia</taxon>
    </lineage>
</organism>
<sequence>MLNYRLVSFYCRCNPKGGGVAIYVKNNADFQMSEISNIKLISVDKVLEVCAVDISISGRKLKVITFYRSPEPAYVNDFFVKLYDVLSRICRNCRDVVIISGDFNVDRLVDSDEKFELQNILRNFNIEILSNEPTRITPTSATCLDGIFTETSKIKSYTHFVDHNGLADHSGQILRCQLRVNS</sequence>
<protein>
    <submittedName>
        <fullName evidence="2">Endonuclease-reverse transcriptase</fullName>
    </submittedName>
</protein>
<keyword evidence="3" id="KW-1185">Reference proteome</keyword>
<reference evidence="2 3" key="1">
    <citation type="journal article" date="2024" name="BMC Genomics">
        <title>De novo assembly and annotation of Popillia japonica's genome with initial clues to its potential as an invasive pest.</title>
        <authorList>
            <person name="Cucini C."/>
            <person name="Boschi S."/>
            <person name="Funari R."/>
            <person name="Cardaioli E."/>
            <person name="Iannotti N."/>
            <person name="Marturano G."/>
            <person name="Paoli F."/>
            <person name="Bruttini M."/>
            <person name="Carapelli A."/>
            <person name="Frati F."/>
            <person name="Nardi F."/>
        </authorList>
    </citation>
    <scope>NUCLEOTIDE SEQUENCE [LARGE SCALE GENOMIC DNA]</scope>
    <source>
        <strain evidence="2">DMR45628</strain>
    </source>
</reference>
<keyword evidence="2" id="KW-0255">Endonuclease</keyword>
<proteinExistence type="predicted"/>
<accession>A0AAW1KYD9</accession>
<dbReference type="Proteomes" id="UP001458880">
    <property type="component" value="Unassembled WGS sequence"/>
</dbReference>
<dbReference type="PANTHER" id="PTHR33776:SF4">
    <property type="entry name" value="ENDONUCLEASE_EXONUCLEASE_PHOSPHATASE DOMAIN-CONTAINING PROTEIN"/>
    <property type="match status" value="1"/>
</dbReference>
<gene>
    <name evidence="2" type="ORF">QE152_g19069</name>
</gene>
<feature type="domain" description="Endonuclease/exonuclease/phosphatase" evidence="1">
    <location>
        <begin position="62"/>
        <end position="170"/>
    </location>
</feature>
<dbReference type="PANTHER" id="PTHR33776">
    <property type="entry name" value="ENDO/EXONUCLEASE/PHOSPHATASE DOMAIN-CONTAINING PROTEIN"/>
    <property type="match status" value="1"/>
</dbReference>
<evidence type="ECO:0000313" key="2">
    <source>
        <dbReference type="EMBL" id="KAK9727610.1"/>
    </source>
</evidence>
<dbReference type="SUPFAM" id="SSF56219">
    <property type="entry name" value="DNase I-like"/>
    <property type="match status" value="1"/>
</dbReference>
<dbReference type="InterPro" id="IPR036691">
    <property type="entry name" value="Endo/exonu/phosph_ase_sf"/>
</dbReference>
<comment type="caution">
    <text evidence="2">The sequence shown here is derived from an EMBL/GenBank/DDBJ whole genome shotgun (WGS) entry which is preliminary data.</text>
</comment>
<dbReference type="InterPro" id="IPR005135">
    <property type="entry name" value="Endo/exonuclease/phosphatase"/>
</dbReference>
<keyword evidence="2" id="KW-0378">Hydrolase</keyword>
<dbReference type="GO" id="GO:0004519">
    <property type="term" value="F:endonuclease activity"/>
    <property type="evidence" value="ECO:0007669"/>
    <property type="project" value="UniProtKB-KW"/>
</dbReference>
<dbReference type="AlphaFoldDB" id="A0AAW1KYD9"/>
<dbReference type="Gene3D" id="3.60.10.10">
    <property type="entry name" value="Endonuclease/exonuclease/phosphatase"/>
    <property type="match status" value="1"/>
</dbReference>
<dbReference type="Pfam" id="PF14529">
    <property type="entry name" value="Exo_endo_phos_2"/>
    <property type="match status" value="1"/>
</dbReference>